<gene>
    <name evidence="1" type="ORF">TM448A01407_0009</name>
    <name evidence="2" type="ORF">TM448B01816_0015</name>
</gene>
<accession>A0A6H1ZQW4</accession>
<evidence type="ECO:0000313" key="1">
    <source>
        <dbReference type="EMBL" id="QJA49590.1"/>
    </source>
</evidence>
<evidence type="ECO:0000313" key="2">
    <source>
        <dbReference type="EMBL" id="QJI00092.1"/>
    </source>
</evidence>
<sequence>MNEEKQYPTIRRAEKDEPIVIEIPICCREGWDDCKHVAKPIKKKKTNIGL</sequence>
<reference evidence="1" key="1">
    <citation type="submission" date="2020-03" db="EMBL/GenBank/DDBJ databases">
        <title>The deep terrestrial virosphere.</title>
        <authorList>
            <person name="Holmfeldt K."/>
            <person name="Nilsson E."/>
            <person name="Simone D."/>
            <person name="Lopez-Fernandez M."/>
            <person name="Wu X."/>
            <person name="de Brujin I."/>
            <person name="Lundin D."/>
            <person name="Andersson A."/>
            <person name="Bertilsson S."/>
            <person name="Dopson M."/>
        </authorList>
    </citation>
    <scope>NUCLEOTIDE SEQUENCE</scope>
    <source>
        <strain evidence="1">TM448A01407</strain>
        <strain evidence="2">TM448B01816</strain>
    </source>
</reference>
<protein>
    <submittedName>
        <fullName evidence="1">Uncharacterized protein</fullName>
    </submittedName>
</protein>
<proteinExistence type="predicted"/>
<dbReference type="AlphaFoldDB" id="A0A6H1ZQW4"/>
<dbReference type="EMBL" id="MT144827">
    <property type="protein sequence ID" value="QJI00092.1"/>
    <property type="molecule type" value="Genomic_DNA"/>
</dbReference>
<dbReference type="EMBL" id="MT144144">
    <property type="protein sequence ID" value="QJA49590.1"/>
    <property type="molecule type" value="Genomic_DNA"/>
</dbReference>
<name>A0A6H1ZQW4_9ZZZZ</name>
<organism evidence="1">
    <name type="scientific">viral metagenome</name>
    <dbReference type="NCBI Taxonomy" id="1070528"/>
    <lineage>
        <taxon>unclassified sequences</taxon>
        <taxon>metagenomes</taxon>
        <taxon>organismal metagenomes</taxon>
    </lineage>
</organism>